<dbReference type="EMBL" id="SNWR01000001">
    <property type="protein sequence ID" value="TDO42416.1"/>
    <property type="molecule type" value="Genomic_DNA"/>
</dbReference>
<gene>
    <name evidence="2" type="ORF">C8E87_6187</name>
</gene>
<proteinExistence type="predicted"/>
<dbReference type="AlphaFoldDB" id="A0A4R6K3Z1"/>
<evidence type="ECO:0000313" key="3">
    <source>
        <dbReference type="Proteomes" id="UP000294901"/>
    </source>
</evidence>
<accession>A0A4R6K3Z1</accession>
<sequence>MSVSEEFSGSTRWRRSSRCISDHHCVEVARVESGVLLRNSQKPDEVLRLTPDQWRDFLRMVRSLPGGGR</sequence>
<evidence type="ECO:0000313" key="2">
    <source>
        <dbReference type="EMBL" id="TDO42416.1"/>
    </source>
</evidence>
<name>A0A4R6K3Z1_9ACTN</name>
<feature type="domain" description="DUF397" evidence="1">
    <location>
        <begin position="12"/>
        <end position="62"/>
    </location>
</feature>
<dbReference type="Proteomes" id="UP000294901">
    <property type="component" value="Unassembled WGS sequence"/>
</dbReference>
<keyword evidence="3" id="KW-1185">Reference proteome</keyword>
<organism evidence="2 3">
    <name type="scientific">Paractinoplanes brasiliensis</name>
    <dbReference type="NCBI Taxonomy" id="52695"/>
    <lineage>
        <taxon>Bacteria</taxon>
        <taxon>Bacillati</taxon>
        <taxon>Actinomycetota</taxon>
        <taxon>Actinomycetes</taxon>
        <taxon>Micromonosporales</taxon>
        <taxon>Micromonosporaceae</taxon>
        <taxon>Paractinoplanes</taxon>
    </lineage>
</organism>
<reference evidence="2 3" key="1">
    <citation type="submission" date="2019-03" db="EMBL/GenBank/DDBJ databases">
        <title>Sequencing the genomes of 1000 actinobacteria strains.</title>
        <authorList>
            <person name="Klenk H.-P."/>
        </authorList>
    </citation>
    <scope>NUCLEOTIDE SEQUENCE [LARGE SCALE GENOMIC DNA]</scope>
    <source>
        <strain evidence="2 3">DSM 43805</strain>
    </source>
</reference>
<protein>
    <submittedName>
        <fullName evidence="2">Uncharacterized protein DUF397</fullName>
    </submittedName>
</protein>
<dbReference type="InterPro" id="IPR007278">
    <property type="entry name" value="DUF397"/>
</dbReference>
<dbReference type="Pfam" id="PF04149">
    <property type="entry name" value="DUF397"/>
    <property type="match status" value="1"/>
</dbReference>
<evidence type="ECO:0000259" key="1">
    <source>
        <dbReference type="Pfam" id="PF04149"/>
    </source>
</evidence>
<comment type="caution">
    <text evidence="2">The sequence shown here is derived from an EMBL/GenBank/DDBJ whole genome shotgun (WGS) entry which is preliminary data.</text>
</comment>